<comment type="caution">
    <text evidence="1">The sequence shown here is derived from an EMBL/GenBank/DDBJ whole genome shotgun (WGS) entry which is preliminary data.</text>
</comment>
<sequence>MLEVHGSRDEDRRRAASDMHYAVVPGEAFTEAYSLKCDDQKGEDPPNSEEMGSELGRLMSQMLGQAYVNCRELFGDKLEKYSIYSFLN</sequence>
<reference evidence="1" key="1">
    <citation type="submission" date="2016-03" db="EMBL/GenBank/DDBJ databases">
        <title>Mechanisms controlling the formation of the plant cell surface in tip-growing cells are functionally conserved among land plants.</title>
        <authorList>
            <person name="Honkanen S."/>
            <person name="Jones V.A."/>
            <person name="Morieri G."/>
            <person name="Champion C."/>
            <person name="Hetherington A.J."/>
            <person name="Kelly S."/>
            <person name="Saint-Marcoux D."/>
            <person name="Proust H."/>
            <person name="Prescott H."/>
            <person name="Dolan L."/>
        </authorList>
    </citation>
    <scope>NUCLEOTIDE SEQUENCE [LARGE SCALE GENOMIC DNA]</scope>
    <source>
        <tissue evidence="1">Whole gametophyte</tissue>
    </source>
</reference>
<evidence type="ECO:0000313" key="2">
    <source>
        <dbReference type="Proteomes" id="UP000077202"/>
    </source>
</evidence>
<name>A0A176VXL8_MARPO</name>
<dbReference type="AlphaFoldDB" id="A0A176VXL8"/>
<accession>A0A176VXL8</accession>
<organism evidence="1 2">
    <name type="scientific">Marchantia polymorpha subsp. ruderalis</name>
    <dbReference type="NCBI Taxonomy" id="1480154"/>
    <lineage>
        <taxon>Eukaryota</taxon>
        <taxon>Viridiplantae</taxon>
        <taxon>Streptophyta</taxon>
        <taxon>Embryophyta</taxon>
        <taxon>Marchantiophyta</taxon>
        <taxon>Marchantiopsida</taxon>
        <taxon>Marchantiidae</taxon>
        <taxon>Marchantiales</taxon>
        <taxon>Marchantiaceae</taxon>
        <taxon>Marchantia</taxon>
    </lineage>
</organism>
<gene>
    <name evidence="1" type="ORF">AXG93_523s1170</name>
</gene>
<dbReference type="Proteomes" id="UP000077202">
    <property type="component" value="Unassembled WGS sequence"/>
</dbReference>
<evidence type="ECO:0000313" key="1">
    <source>
        <dbReference type="EMBL" id="OAE25012.1"/>
    </source>
</evidence>
<dbReference type="EMBL" id="LVLJ01002435">
    <property type="protein sequence ID" value="OAE25012.1"/>
    <property type="molecule type" value="Genomic_DNA"/>
</dbReference>
<proteinExistence type="predicted"/>
<protein>
    <submittedName>
        <fullName evidence="1">Uncharacterized protein</fullName>
    </submittedName>
</protein>
<keyword evidence="2" id="KW-1185">Reference proteome</keyword>